<dbReference type="EC" id="3.6.1.-" evidence="10"/>
<feature type="binding site" evidence="10">
    <location>
        <position position="294"/>
    </location>
    <ligand>
        <name>Zn(2+)</name>
        <dbReference type="ChEBI" id="CHEBI:29105"/>
    </ligand>
</feature>
<feature type="binding site" evidence="10">
    <location>
        <position position="300"/>
    </location>
    <ligand>
        <name>Zn(2+)</name>
        <dbReference type="ChEBI" id="CHEBI:29105"/>
    </ligand>
</feature>
<evidence type="ECO:0000259" key="11">
    <source>
        <dbReference type="PROSITE" id="PS50936"/>
    </source>
</evidence>
<evidence type="ECO:0000256" key="3">
    <source>
        <dbReference type="ARBA" id="ARBA00022723"/>
    </source>
</evidence>
<dbReference type="InterPro" id="IPR004881">
    <property type="entry name" value="Ribosome_biogen_GTPase_RsgA"/>
</dbReference>
<accession>A0A1F5YQE1</accession>
<keyword evidence="2 10" id="KW-0690">Ribosome biogenesis</keyword>
<dbReference type="Gene3D" id="3.40.50.300">
    <property type="entry name" value="P-loop containing nucleotide triphosphate hydrolases"/>
    <property type="match status" value="1"/>
</dbReference>
<dbReference type="CDD" id="cd01854">
    <property type="entry name" value="YjeQ_EngC"/>
    <property type="match status" value="1"/>
</dbReference>
<evidence type="ECO:0000256" key="1">
    <source>
        <dbReference type="ARBA" id="ARBA00022490"/>
    </source>
</evidence>
<dbReference type="HAMAP" id="MF_01820">
    <property type="entry name" value="GTPase_RsgA"/>
    <property type="match status" value="1"/>
</dbReference>
<feature type="binding site" evidence="10">
    <location>
        <position position="292"/>
    </location>
    <ligand>
        <name>Zn(2+)</name>
        <dbReference type="ChEBI" id="CHEBI:29105"/>
    </ligand>
</feature>
<keyword evidence="4 10" id="KW-0699">rRNA-binding</keyword>
<keyword evidence="3 10" id="KW-0479">Metal-binding</keyword>
<dbReference type="Proteomes" id="UP000178448">
    <property type="component" value="Unassembled WGS sequence"/>
</dbReference>
<keyword evidence="8 10" id="KW-0694">RNA-binding</keyword>
<evidence type="ECO:0000313" key="14">
    <source>
        <dbReference type="Proteomes" id="UP000178448"/>
    </source>
</evidence>
<keyword evidence="6 10" id="KW-0378">Hydrolase</keyword>
<comment type="cofactor">
    <cofactor evidence="10">
        <name>Zn(2+)</name>
        <dbReference type="ChEBI" id="CHEBI:29105"/>
    </cofactor>
    <text evidence="10">Binds 1 zinc ion per subunit.</text>
</comment>
<comment type="subunit">
    <text evidence="10">Monomer. Associates with 30S ribosomal subunit, binds 16S rRNA.</text>
</comment>
<dbReference type="AlphaFoldDB" id="A0A1F5YQE1"/>
<gene>
    <name evidence="10" type="primary">rsgA</name>
    <name evidence="13" type="ORF">A2Z33_05205</name>
</gene>
<dbReference type="GO" id="GO:0046872">
    <property type="term" value="F:metal ion binding"/>
    <property type="evidence" value="ECO:0007669"/>
    <property type="project" value="UniProtKB-KW"/>
</dbReference>
<keyword evidence="7 10" id="KW-0862">Zinc</keyword>
<dbReference type="NCBIfam" id="TIGR00157">
    <property type="entry name" value="ribosome small subunit-dependent GTPase A"/>
    <property type="match status" value="1"/>
</dbReference>
<dbReference type="STRING" id="1798374.A2Z33_05205"/>
<evidence type="ECO:0000256" key="5">
    <source>
        <dbReference type="ARBA" id="ARBA00022741"/>
    </source>
</evidence>
<evidence type="ECO:0000256" key="10">
    <source>
        <dbReference type="HAMAP-Rule" id="MF_01820"/>
    </source>
</evidence>
<keyword evidence="9 10" id="KW-0342">GTP-binding</keyword>
<dbReference type="PANTHER" id="PTHR32120">
    <property type="entry name" value="SMALL RIBOSOMAL SUBUNIT BIOGENESIS GTPASE RSGA"/>
    <property type="match status" value="1"/>
</dbReference>
<comment type="function">
    <text evidence="10">One of several proteins that assist in the late maturation steps of the functional core of the 30S ribosomal subunit. Helps release RbfA from mature subunits. May play a role in the assembly of ribosomal proteins into the subunit. Circularly permuted GTPase that catalyzes slow GTP hydrolysis, GTPase activity is stimulated by the 30S ribosomal subunit.</text>
</comment>
<reference evidence="13 14" key="1">
    <citation type="journal article" date="2016" name="Nat. Commun.">
        <title>Thousands of microbial genomes shed light on interconnected biogeochemical processes in an aquifer system.</title>
        <authorList>
            <person name="Anantharaman K."/>
            <person name="Brown C.T."/>
            <person name="Hug L.A."/>
            <person name="Sharon I."/>
            <person name="Castelle C.J."/>
            <person name="Probst A.J."/>
            <person name="Thomas B.C."/>
            <person name="Singh A."/>
            <person name="Wilkins M.J."/>
            <person name="Karaoz U."/>
            <person name="Brodie E.L."/>
            <person name="Williams K.H."/>
            <person name="Hubbard S.S."/>
            <person name="Banfield J.F."/>
        </authorList>
    </citation>
    <scope>NUCLEOTIDE SEQUENCE [LARGE SCALE GENOMIC DNA]</scope>
</reference>
<dbReference type="InterPro" id="IPR027417">
    <property type="entry name" value="P-loop_NTPase"/>
</dbReference>
<evidence type="ECO:0000256" key="4">
    <source>
        <dbReference type="ARBA" id="ARBA00022730"/>
    </source>
</evidence>
<dbReference type="InterPro" id="IPR030378">
    <property type="entry name" value="G_CP_dom"/>
</dbReference>
<dbReference type="GO" id="GO:0005737">
    <property type="term" value="C:cytoplasm"/>
    <property type="evidence" value="ECO:0007669"/>
    <property type="project" value="UniProtKB-SubCell"/>
</dbReference>
<evidence type="ECO:0000256" key="6">
    <source>
        <dbReference type="ARBA" id="ARBA00022801"/>
    </source>
</evidence>
<protein>
    <recommendedName>
        <fullName evidence="10">Small ribosomal subunit biogenesis GTPase RsgA</fullName>
        <ecNumber evidence="10">3.6.1.-</ecNumber>
    </recommendedName>
</protein>
<feature type="binding site" evidence="10">
    <location>
        <position position="287"/>
    </location>
    <ligand>
        <name>Zn(2+)</name>
        <dbReference type="ChEBI" id="CHEBI:29105"/>
    </ligand>
</feature>
<comment type="subcellular location">
    <subcellularLocation>
        <location evidence="10">Cytoplasm</location>
    </subcellularLocation>
</comment>
<dbReference type="SUPFAM" id="SSF52540">
    <property type="entry name" value="P-loop containing nucleoside triphosphate hydrolases"/>
    <property type="match status" value="1"/>
</dbReference>
<keyword evidence="5 10" id="KW-0547">Nucleotide-binding</keyword>
<dbReference type="GO" id="GO:0019843">
    <property type="term" value="F:rRNA binding"/>
    <property type="evidence" value="ECO:0007669"/>
    <property type="project" value="UniProtKB-KW"/>
</dbReference>
<evidence type="ECO:0000259" key="12">
    <source>
        <dbReference type="PROSITE" id="PS51721"/>
    </source>
</evidence>
<evidence type="ECO:0000256" key="7">
    <source>
        <dbReference type="ARBA" id="ARBA00022833"/>
    </source>
</evidence>
<evidence type="ECO:0000256" key="9">
    <source>
        <dbReference type="ARBA" id="ARBA00023134"/>
    </source>
</evidence>
<dbReference type="GO" id="GO:0005525">
    <property type="term" value="F:GTP binding"/>
    <property type="evidence" value="ECO:0007669"/>
    <property type="project" value="UniProtKB-UniRule"/>
</dbReference>
<dbReference type="Pfam" id="PF03193">
    <property type="entry name" value="RsgA_GTPase"/>
    <property type="match status" value="1"/>
</dbReference>
<evidence type="ECO:0000256" key="2">
    <source>
        <dbReference type="ARBA" id="ARBA00022517"/>
    </source>
</evidence>
<dbReference type="PROSITE" id="PS51721">
    <property type="entry name" value="G_CP"/>
    <property type="match status" value="1"/>
</dbReference>
<sequence length="355" mass="40810">MNKTKLTLENLGYGEYFESERKKLGFSKYPVARVIAEYREAYWIRSANGEFLARITGKQMFIATKREDYPAVGDWVVITELEEGKALIRGILPRKSIIKKKYSDKQETQIIATNIDIAFIVESMDRDYNLNRIERFLVITREGKINPVIILNKTDLISESDLNFRINQIKKRFTNIDIITTSIFTKNSVFDLKRFIKAGKTYCFLGSSGVGKSSLINKLLGKDEIKTREISISLGKGKHTTTSREMYFMESGGLLIDNPGTREVGISGSDTGLVNVFDEINLLSRDCKFSDCIHTSEPGCAVIQAVKENKLDEYKYRNFIKLKKESEFYKLTDLEKREKDRKFGKFVKKVLQELK</sequence>
<keyword evidence="1 10" id="KW-0963">Cytoplasm</keyword>
<name>A0A1F5YQE1_9BACT</name>
<dbReference type="GO" id="GO:0003924">
    <property type="term" value="F:GTPase activity"/>
    <property type="evidence" value="ECO:0007669"/>
    <property type="project" value="UniProtKB-UniRule"/>
</dbReference>
<proteinExistence type="inferred from homology"/>
<dbReference type="EMBL" id="MFJD01000008">
    <property type="protein sequence ID" value="OGG02428.1"/>
    <property type="molecule type" value="Genomic_DNA"/>
</dbReference>
<dbReference type="GO" id="GO:0042274">
    <property type="term" value="P:ribosomal small subunit biogenesis"/>
    <property type="evidence" value="ECO:0007669"/>
    <property type="project" value="UniProtKB-UniRule"/>
</dbReference>
<dbReference type="PROSITE" id="PS50936">
    <property type="entry name" value="ENGC_GTPASE"/>
    <property type="match status" value="1"/>
</dbReference>
<dbReference type="InterPro" id="IPR010914">
    <property type="entry name" value="RsgA_GTPase_dom"/>
</dbReference>
<feature type="binding site" evidence="10">
    <location>
        <begin position="206"/>
        <end position="214"/>
    </location>
    <ligand>
        <name>GTP</name>
        <dbReference type="ChEBI" id="CHEBI:37565"/>
    </ligand>
</feature>
<evidence type="ECO:0000313" key="13">
    <source>
        <dbReference type="EMBL" id="OGG02428.1"/>
    </source>
</evidence>
<feature type="domain" description="CP-type G" evidence="12">
    <location>
        <begin position="104"/>
        <end position="264"/>
    </location>
</feature>
<dbReference type="PANTHER" id="PTHR32120:SF10">
    <property type="entry name" value="SMALL RIBOSOMAL SUBUNIT BIOGENESIS GTPASE RSGA"/>
    <property type="match status" value="1"/>
</dbReference>
<dbReference type="Gene3D" id="1.10.40.50">
    <property type="entry name" value="Probable gtpase engc, domain 3"/>
    <property type="match status" value="1"/>
</dbReference>
<comment type="caution">
    <text evidence="13">The sequence shown here is derived from an EMBL/GenBank/DDBJ whole genome shotgun (WGS) entry which is preliminary data.</text>
</comment>
<feature type="binding site" evidence="10">
    <location>
        <begin position="152"/>
        <end position="155"/>
    </location>
    <ligand>
        <name>GTP</name>
        <dbReference type="ChEBI" id="CHEBI:37565"/>
    </ligand>
</feature>
<comment type="similarity">
    <text evidence="10">Belongs to the TRAFAC class YlqF/YawG GTPase family. RsgA subfamily.</text>
</comment>
<organism evidence="13 14">
    <name type="scientific">Candidatus Gottesmanbacteria bacterium RBG_16_52_11</name>
    <dbReference type="NCBI Taxonomy" id="1798374"/>
    <lineage>
        <taxon>Bacteria</taxon>
        <taxon>Candidatus Gottesmaniibacteriota</taxon>
    </lineage>
</organism>
<evidence type="ECO:0000256" key="8">
    <source>
        <dbReference type="ARBA" id="ARBA00022884"/>
    </source>
</evidence>
<feature type="domain" description="EngC GTPase" evidence="11">
    <location>
        <begin position="113"/>
        <end position="262"/>
    </location>
</feature>